<proteinExistence type="inferred from homology"/>
<dbReference type="Proteomes" id="UP000287447">
    <property type="component" value="Unassembled WGS sequence"/>
</dbReference>
<dbReference type="GO" id="GO:0140078">
    <property type="term" value="F:class I DNA-(apurinic or apyrimidinic site) endonuclease activity"/>
    <property type="evidence" value="ECO:0007669"/>
    <property type="project" value="UniProtKB-EC"/>
</dbReference>
<comment type="catalytic activity">
    <reaction evidence="1 15">
        <text>Hydrolysis of DNA containing ring-opened 7-methylguanine residues, releasing 2,6-diamino-4-hydroxy-5-(N-methyl)formamidopyrimidine.</text>
        <dbReference type="EC" id="3.2.2.23"/>
    </reaction>
</comment>
<evidence type="ECO:0000256" key="3">
    <source>
        <dbReference type="ARBA" id="ARBA00011245"/>
    </source>
</evidence>
<evidence type="ECO:0000259" key="16">
    <source>
        <dbReference type="PROSITE" id="PS51066"/>
    </source>
</evidence>
<dbReference type="Gene3D" id="1.10.8.50">
    <property type="match status" value="1"/>
</dbReference>
<sequence length="291" mass="31803">MPELPEVETVRRGLAPHMEGRRIVYAEQNRPNLRFPFPPGFVSRLDGNRVVSVGRRAKYLLIELADGWTWMVHLGMSGRFTINPGTETIVATSGQVGHNSGWALAEKHDHVRVEMEGGARLVFNDARRFGFMDLIPPGGLETNPHLAGLGPEPLDDAFSVAGFSAAIADKKTPIKAALLDQSVVAGLGNIYVCEALWRAAISPKRLARTIPGRRAERLVPAVKDVIAAAIEAGGSSLRDYVQADGELGYFQHSWDAYGREGEPCRKPDCGGILRRIVQSGRSTFFCPGHQR</sequence>
<dbReference type="SUPFAM" id="SSF57716">
    <property type="entry name" value="Glucocorticoid receptor-like (DNA-binding domain)"/>
    <property type="match status" value="1"/>
</dbReference>
<comment type="subunit">
    <text evidence="3 15">Monomer.</text>
</comment>
<comment type="function">
    <text evidence="15">Involved in base excision repair of DNA damaged by oxidation or by mutagenic agents. Acts as DNA glycosylase that recognizes and removes damaged bases. Has a preference for oxidized purines, such as 7,8-dihydro-8-oxoguanine (8-oxoG). Has AP (apurinic/apyrimidinic) lyase activity and introduces nicks in the DNA strand. Cleaves the DNA backbone by beta-delta elimination to generate a single-strand break at the site of the removed base with both 3'- and 5'-phosphates.</text>
</comment>
<organism evidence="18 19">
    <name type="scientific">Hwanghaeella grinnelliae</name>
    <dbReference type="NCBI Taxonomy" id="2500179"/>
    <lineage>
        <taxon>Bacteria</taxon>
        <taxon>Pseudomonadati</taxon>
        <taxon>Pseudomonadota</taxon>
        <taxon>Alphaproteobacteria</taxon>
        <taxon>Rhodospirillales</taxon>
        <taxon>Rhodospirillaceae</taxon>
        <taxon>Hwanghaeella</taxon>
    </lineage>
</organism>
<keyword evidence="12 15" id="KW-0511">Multifunctional enzyme</keyword>
<keyword evidence="10 15" id="KW-0234">DNA repair</keyword>
<feature type="domain" description="Formamidopyrimidine-DNA glycosylase catalytic" evidence="17">
    <location>
        <begin position="2"/>
        <end position="130"/>
    </location>
</feature>
<keyword evidence="4 15" id="KW-0479">Metal-binding</keyword>
<dbReference type="EC" id="3.2.2.23" evidence="15"/>
<evidence type="ECO:0000313" key="19">
    <source>
        <dbReference type="Proteomes" id="UP000287447"/>
    </source>
</evidence>
<evidence type="ECO:0000256" key="1">
    <source>
        <dbReference type="ARBA" id="ARBA00001668"/>
    </source>
</evidence>
<evidence type="ECO:0000256" key="7">
    <source>
        <dbReference type="ARBA" id="ARBA00022801"/>
    </source>
</evidence>
<dbReference type="PROSITE" id="PS51068">
    <property type="entry name" value="FPG_CAT"/>
    <property type="match status" value="1"/>
</dbReference>
<comment type="catalytic activity">
    <reaction evidence="14 15">
        <text>2'-deoxyribonucleotide-(2'-deoxyribose 5'-phosphate)-2'-deoxyribonucleotide-DNA = a 3'-end 2'-deoxyribonucleotide-(2,3-dehydro-2,3-deoxyribose 5'-phosphate)-DNA + a 5'-end 5'-phospho-2'-deoxyribonucleoside-DNA + H(+)</text>
        <dbReference type="Rhea" id="RHEA:66592"/>
        <dbReference type="Rhea" id="RHEA-COMP:13180"/>
        <dbReference type="Rhea" id="RHEA-COMP:16897"/>
        <dbReference type="Rhea" id="RHEA-COMP:17067"/>
        <dbReference type="ChEBI" id="CHEBI:15378"/>
        <dbReference type="ChEBI" id="CHEBI:136412"/>
        <dbReference type="ChEBI" id="CHEBI:157695"/>
        <dbReference type="ChEBI" id="CHEBI:167181"/>
        <dbReference type="EC" id="4.2.99.18"/>
    </reaction>
</comment>
<feature type="active site" description="Proton donor; for delta-elimination activity" evidence="15">
    <location>
        <position position="281"/>
    </location>
</feature>
<evidence type="ECO:0000256" key="13">
    <source>
        <dbReference type="ARBA" id="ARBA00023295"/>
    </source>
</evidence>
<evidence type="ECO:0000256" key="10">
    <source>
        <dbReference type="ARBA" id="ARBA00023204"/>
    </source>
</evidence>
<evidence type="ECO:0000256" key="15">
    <source>
        <dbReference type="HAMAP-Rule" id="MF_00103"/>
    </source>
</evidence>
<dbReference type="InterPro" id="IPR000214">
    <property type="entry name" value="Znf_DNA_glyclase/AP_lyase"/>
</dbReference>
<dbReference type="GO" id="GO:0003684">
    <property type="term" value="F:damaged DNA binding"/>
    <property type="evidence" value="ECO:0007669"/>
    <property type="project" value="InterPro"/>
</dbReference>
<feature type="domain" description="FPG-type" evidence="16">
    <location>
        <begin position="255"/>
        <end position="291"/>
    </location>
</feature>
<evidence type="ECO:0000256" key="2">
    <source>
        <dbReference type="ARBA" id="ARBA00009409"/>
    </source>
</evidence>
<dbReference type="NCBIfam" id="TIGR00577">
    <property type="entry name" value="fpg"/>
    <property type="match status" value="1"/>
</dbReference>
<dbReference type="SUPFAM" id="SSF81624">
    <property type="entry name" value="N-terminal domain of MutM-like DNA repair proteins"/>
    <property type="match status" value="1"/>
</dbReference>
<feature type="binding site" evidence="15">
    <location>
        <position position="127"/>
    </location>
    <ligand>
        <name>DNA</name>
        <dbReference type="ChEBI" id="CHEBI:16991"/>
    </ligand>
</feature>
<comment type="caution">
    <text evidence="18">The sequence shown here is derived from an EMBL/GenBank/DDBJ whole genome shotgun (WGS) entry which is preliminary data.</text>
</comment>
<evidence type="ECO:0000256" key="5">
    <source>
        <dbReference type="ARBA" id="ARBA00022763"/>
    </source>
</evidence>
<dbReference type="GO" id="GO:0008270">
    <property type="term" value="F:zinc ion binding"/>
    <property type="evidence" value="ECO:0007669"/>
    <property type="project" value="UniProtKB-UniRule"/>
</dbReference>
<reference evidence="19" key="1">
    <citation type="submission" date="2019-01" db="EMBL/GenBank/DDBJ databases">
        <title>Gri0909 isolated from a small marine red alga.</title>
        <authorList>
            <person name="Kim J."/>
            <person name="Jeong S.E."/>
            <person name="Jeon C.O."/>
        </authorList>
    </citation>
    <scope>NUCLEOTIDE SEQUENCE [LARGE SCALE GENOMIC DNA]</scope>
    <source>
        <strain evidence="19">Gri0909</strain>
    </source>
</reference>
<evidence type="ECO:0000256" key="4">
    <source>
        <dbReference type="ARBA" id="ARBA00022723"/>
    </source>
</evidence>
<dbReference type="InterPro" id="IPR035937">
    <property type="entry name" value="FPG_N"/>
</dbReference>
<dbReference type="FunFam" id="1.10.8.50:FF:000003">
    <property type="entry name" value="Formamidopyrimidine-DNA glycosylase"/>
    <property type="match status" value="1"/>
</dbReference>
<dbReference type="GO" id="GO:0006284">
    <property type="term" value="P:base-excision repair"/>
    <property type="evidence" value="ECO:0007669"/>
    <property type="project" value="InterPro"/>
</dbReference>
<dbReference type="Pfam" id="PF06831">
    <property type="entry name" value="H2TH"/>
    <property type="match status" value="1"/>
</dbReference>
<keyword evidence="7 15" id="KW-0378">Hydrolase</keyword>
<evidence type="ECO:0000313" key="18">
    <source>
        <dbReference type="EMBL" id="RVU36071.1"/>
    </source>
</evidence>
<dbReference type="InterPro" id="IPR020629">
    <property type="entry name" value="FPG_Glyclase"/>
</dbReference>
<keyword evidence="13 15" id="KW-0326">Glycosidase</keyword>
<evidence type="ECO:0000256" key="12">
    <source>
        <dbReference type="ARBA" id="ARBA00023268"/>
    </source>
</evidence>
<dbReference type="PANTHER" id="PTHR22993:SF9">
    <property type="entry name" value="FORMAMIDOPYRIMIDINE-DNA GLYCOSYLASE"/>
    <property type="match status" value="1"/>
</dbReference>
<dbReference type="EMBL" id="SADE01000002">
    <property type="protein sequence ID" value="RVU36071.1"/>
    <property type="molecule type" value="Genomic_DNA"/>
</dbReference>
<evidence type="ECO:0000256" key="11">
    <source>
        <dbReference type="ARBA" id="ARBA00023239"/>
    </source>
</evidence>
<keyword evidence="11 15" id="KW-0456">Lyase</keyword>
<dbReference type="SUPFAM" id="SSF46946">
    <property type="entry name" value="S13-like H2TH domain"/>
    <property type="match status" value="1"/>
</dbReference>
<dbReference type="AlphaFoldDB" id="A0A3S3UNE7"/>
<feature type="binding site" evidence="15">
    <location>
        <position position="170"/>
    </location>
    <ligand>
        <name>DNA</name>
        <dbReference type="ChEBI" id="CHEBI:16991"/>
    </ligand>
</feature>
<accession>A0A3S3UNE7</accession>
<evidence type="ECO:0000256" key="8">
    <source>
        <dbReference type="ARBA" id="ARBA00022833"/>
    </source>
</evidence>
<keyword evidence="5 15" id="KW-0227">DNA damage</keyword>
<comment type="similarity">
    <text evidence="2 15">Belongs to the FPG family.</text>
</comment>
<keyword evidence="19" id="KW-1185">Reference proteome</keyword>
<dbReference type="OrthoDB" id="9800855at2"/>
<dbReference type="PROSITE" id="PS51066">
    <property type="entry name" value="ZF_FPG_2"/>
    <property type="match status" value="1"/>
</dbReference>
<protein>
    <recommendedName>
        <fullName evidence="15">Formamidopyrimidine-DNA glycosylase</fullName>
        <shortName evidence="15">Fapy-DNA glycosylase</shortName>
        <ecNumber evidence="15">3.2.2.23</ecNumber>
    </recommendedName>
    <alternativeName>
        <fullName evidence="15">DNA-(apurinic or apyrimidinic site) lyase MutM</fullName>
        <shortName evidence="15">AP lyase MutM</shortName>
        <ecNumber evidence="15">4.2.99.18</ecNumber>
    </alternativeName>
</protein>
<feature type="active site" description="Proton donor" evidence="15">
    <location>
        <position position="3"/>
    </location>
</feature>
<dbReference type="GO" id="GO:0034039">
    <property type="term" value="F:8-oxo-7,8-dihydroguanine DNA N-glycosylase activity"/>
    <property type="evidence" value="ECO:0007669"/>
    <property type="project" value="TreeGrafter"/>
</dbReference>
<keyword evidence="6 15" id="KW-0863">Zinc-finger</keyword>
<dbReference type="HAMAP" id="MF_00103">
    <property type="entry name" value="Fapy_DNA_glycosyl"/>
    <property type="match status" value="1"/>
</dbReference>
<evidence type="ECO:0000259" key="17">
    <source>
        <dbReference type="PROSITE" id="PS51068"/>
    </source>
</evidence>
<evidence type="ECO:0000256" key="14">
    <source>
        <dbReference type="ARBA" id="ARBA00044632"/>
    </source>
</evidence>
<dbReference type="CDD" id="cd08966">
    <property type="entry name" value="EcFpg-like_N"/>
    <property type="match status" value="1"/>
</dbReference>
<dbReference type="SMART" id="SM00898">
    <property type="entry name" value="Fapy_DNA_glyco"/>
    <property type="match status" value="1"/>
</dbReference>
<dbReference type="Gene3D" id="3.20.190.10">
    <property type="entry name" value="MutM-like, N-terminal"/>
    <property type="match status" value="1"/>
</dbReference>
<dbReference type="Pfam" id="PF01149">
    <property type="entry name" value="Fapy_DNA_glyco"/>
    <property type="match status" value="1"/>
</dbReference>
<dbReference type="PANTHER" id="PTHR22993">
    <property type="entry name" value="FORMAMIDOPYRIMIDINE-DNA GLYCOSYLASE"/>
    <property type="match status" value="1"/>
</dbReference>
<dbReference type="Pfam" id="PF06827">
    <property type="entry name" value="zf-FPG_IleRS"/>
    <property type="match status" value="1"/>
</dbReference>
<dbReference type="SMART" id="SM01232">
    <property type="entry name" value="H2TH"/>
    <property type="match status" value="1"/>
</dbReference>
<keyword evidence="8 15" id="KW-0862">Zinc</keyword>
<dbReference type="RefSeq" id="WP_127765547.1">
    <property type="nucleotide sequence ID" value="NZ_SADE01000002.1"/>
</dbReference>
<dbReference type="InterPro" id="IPR012319">
    <property type="entry name" value="FPG_cat"/>
</dbReference>
<feature type="binding site" evidence="15">
    <location>
        <position position="108"/>
    </location>
    <ligand>
        <name>DNA</name>
        <dbReference type="ChEBI" id="CHEBI:16991"/>
    </ligand>
</feature>
<name>A0A3S3UNE7_9PROT</name>
<gene>
    <name evidence="15" type="primary">mutM</name>
    <name evidence="15" type="synonym">fpg</name>
    <name evidence="18" type="ORF">EOI86_12625</name>
</gene>
<comment type="cofactor">
    <cofactor evidence="15">
        <name>Zn(2+)</name>
        <dbReference type="ChEBI" id="CHEBI:29105"/>
    </cofactor>
    <text evidence="15">Binds 1 zinc ion per subunit.</text>
</comment>
<dbReference type="EC" id="4.2.99.18" evidence="15"/>
<feature type="active site" description="Schiff-base intermediate with DNA" evidence="15">
    <location>
        <position position="2"/>
    </location>
</feature>
<dbReference type="InterPro" id="IPR010663">
    <property type="entry name" value="Znf_FPG/IleRS"/>
</dbReference>
<dbReference type="InterPro" id="IPR010979">
    <property type="entry name" value="Ribosomal_uS13-like_H2TH"/>
</dbReference>
<feature type="active site" description="Proton donor; for beta-elimination activity" evidence="15">
    <location>
        <position position="58"/>
    </location>
</feature>
<dbReference type="InterPro" id="IPR015886">
    <property type="entry name" value="H2TH_FPG"/>
</dbReference>
<evidence type="ECO:0000256" key="6">
    <source>
        <dbReference type="ARBA" id="ARBA00022771"/>
    </source>
</evidence>
<keyword evidence="9 15" id="KW-0238">DNA-binding</keyword>
<evidence type="ECO:0000256" key="9">
    <source>
        <dbReference type="ARBA" id="ARBA00023125"/>
    </source>
</evidence>
<dbReference type="NCBIfam" id="NF002211">
    <property type="entry name" value="PRK01103.1"/>
    <property type="match status" value="1"/>
</dbReference>